<dbReference type="Proteomes" id="UP000319514">
    <property type="component" value="Unassembled WGS sequence"/>
</dbReference>
<feature type="transmembrane region" description="Helical" evidence="1">
    <location>
        <begin position="162"/>
        <end position="184"/>
    </location>
</feature>
<keyword evidence="1" id="KW-0472">Membrane</keyword>
<dbReference type="InterPro" id="IPR038762">
    <property type="entry name" value="ABM_predict"/>
</dbReference>
<dbReference type="SUPFAM" id="SSF54909">
    <property type="entry name" value="Dimeric alpha+beta barrel"/>
    <property type="match status" value="1"/>
</dbReference>
<keyword evidence="1" id="KW-0812">Transmembrane</keyword>
<keyword evidence="4" id="KW-1185">Reference proteome</keyword>
<dbReference type="RefSeq" id="WP_141788748.1">
    <property type="nucleotide sequence ID" value="NZ_BAAAKX010000007.1"/>
</dbReference>
<dbReference type="AlphaFoldDB" id="A0A542ZKP0"/>
<organism evidence="3 4">
    <name type="scientific">Oryzihumus leptocrescens</name>
    <dbReference type="NCBI Taxonomy" id="297536"/>
    <lineage>
        <taxon>Bacteria</taxon>
        <taxon>Bacillati</taxon>
        <taxon>Actinomycetota</taxon>
        <taxon>Actinomycetes</taxon>
        <taxon>Micrococcales</taxon>
        <taxon>Intrasporangiaceae</taxon>
        <taxon>Oryzihumus</taxon>
    </lineage>
</organism>
<gene>
    <name evidence="3" type="ORF">FB474_2306</name>
</gene>
<dbReference type="InterPro" id="IPR011008">
    <property type="entry name" value="Dimeric_a/b-barrel"/>
</dbReference>
<dbReference type="OrthoDB" id="3902805at2"/>
<dbReference type="InterPro" id="IPR007138">
    <property type="entry name" value="ABM_dom"/>
</dbReference>
<comment type="caution">
    <text evidence="3">The sequence shown here is derived from an EMBL/GenBank/DDBJ whole genome shotgun (WGS) entry which is preliminary data.</text>
</comment>
<evidence type="ECO:0000313" key="4">
    <source>
        <dbReference type="Proteomes" id="UP000319514"/>
    </source>
</evidence>
<name>A0A542ZKP0_9MICO</name>
<dbReference type="PANTHER" id="PTHR40057">
    <property type="entry name" value="SLR1162 PROTEIN"/>
    <property type="match status" value="1"/>
</dbReference>
<dbReference type="EMBL" id="VFOQ01000001">
    <property type="protein sequence ID" value="TQL60906.1"/>
    <property type="molecule type" value="Genomic_DNA"/>
</dbReference>
<evidence type="ECO:0000259" key="2">
    <source>
        <dbReference type="Pfam" id="PF03992"/>
    </source>
</evidence>
<feature type="transmembrane region" description="Helical" evidence="1">
    <location>
        <begin position="135"/>
        <end position="156"/>
    </location>
</feature>
<sequence length="194" mass="21670">MTAPTELAPPTADGPVTVAITRRVAAGDTTQMIAWVRAGTAMAELFPGFLGAGWVRPGDASDEWHMLYRFADHESLHAWETSAERQWWLRSGEGLVEHTRAERRTGIEGWFDPPESTKVEAPAGPNAPPRWKQALLIWMAFFPVNLLATLTLGALIVHWPVVLRVLCMTVVLTPIMTYLVLPALTRRLEGWLHR</sequence>
<dbReference type="Pfam" id="PF03992">
    <property type="entry name" value="ABM"/>
    <property type="match status" value="1"/>
</dbReference>
<feature type="domain" description="ABM" evidence="2">
    <location>
        <begin position="15"/>
        <end position="86"/>
    </location>
</feature>
<dbReference type="Gene3D" id="3.30.70.100">
    <property type="match status" value="1"/>
</dbReference>
<evidence type="ECO:0000313" key="3">
    <source>
        <dbReference type="EMBL" id="TQL60906.1"/>
    </source>
</evidence>
<keyword evidence="1" id="KW-1133">Transmembrane helix</keyword>
<accession>A0A542ZKP0</accession>
<protein>
    <recommendedName>
        <fullName evidence="2">ABM domain-containing protein</fullName>
    </recommendedName>
</protein>
<evidence type="ECO:0000256" key="1">
    <source>
        <dbReference type="SAM" id="Phobius"/>
    </source>
</evidence>
<reference evidence="3 4" key="1">
    <citation type="submission" date="2019-06" db="EMBL/GenBank/DDBJ databases">
        <title>Sequencing the genomes of 1000 actinobacteria strains.</title>
        <authorList>
            <person name="Klenk H.-P."/>
        </authorList>
    </citation>
    <scope>NUCLEOTIDE SEQUENCE [LARGE SCALE GENOMIC DNA]</scope>
    <source>
        <strain evidence="3 4">DSM 18082</strain>
    </source>
</reference>
<proteinExistence type="predicted"/>
<dbReference type="PANTHER" id="PTHR40057:SF1">
    <property type="entry name" value="SLR1162 PROTEIN"/>
    <property type="match status" value="1"/>
</dbReference>